<gene>
    <name evidence="3" type="primary">Contig11618.g12440</name>
    <name evidence="3" type="ORF">STYLEM_8311</name>
</gene>
<evidence type="ECO:0000313" key="3">
    <source>
        <dbReference type="EMBL" id="CDW79324.1"/>
    </source>
</evidence>
<keyword evidence="1" id="KW-0175">Coiled coil</keyword>
<keyword evidence="4" id="KW-1185">Reference proteome</keyword>
<name>A0A078AAT0_STYLE</name>
<sequence length="388" mass="46173">MTIPRINLISSEGNLIVPNTARLESKKFDKDFNLDFFKLNHKEINNVTKLLVKNLSNHLIIGTKKRLRSLQDRLQAEEEAKHQRSNTKGPRKKEEKHEDIPITQRWKKQSYLHFKLPLNDFIDREKSKKEVRTDKIPQEVSNYIEICLKDKKHKFKDQQQQSILQQDQSMFGSTTVLHKQSLMNRVVKSQLGNYHNNQLMSRSNQIRSSHNNILLSDQQDYLSRINSQQTHLLLPKFNNNKRQLLANYYKSINRLKLNDDLSQTITQDSTLTTPSKMDRLKVEKITRQYKKIFEGCKTDRGMTNIGLTQRQKHLDKKTDNLIQIIRECDDLKDSYQEEKREMNDYLDQEFENFQRSHLRQRDFAKTKKLLYVSPKNRLSFDKIFPNLK</sequence>
<feature type="coiled-coil region" evidence="1">
    <location>
        <begin position="321"/>
        <end position="348"/>
    </location>
</feature>
<dbReference type="InParanoid" id="A0A078AAT0"/>
<protein>
    <submittedName>
        <fullName evidence="3">Uncharacterized protein</fullName>
    </submittedName>
</protein>
<dbReference type="Proteomes" id="UP000039865">
    <property type="component" value="Unassembled WGS sequence"/>
</dbReference>
<dbReference type="AlphaFoldDB" id="A0A078AAT0"/>
<proteinExistence type="predicted"/>
<dbReference type="EMBL" id="CCKQ01007896">
    <property type="protein sequence ID" value="CDW79324.1"/>
    <property type="molecule type" value="Genomic_DNA"/>
</dbReference>
<feature type="compositionally biased region" description="Basic and acidic residues" evidence="2">
    <location>
        <begin position="73"/>
        <end position="82"/>
    </location>
</feature>
<evidence type="ECO:0000313" key="4">
    <source>
        <dbReference type="Proteomes" id="UP000039865"/>
    </source>
</evidence>
<evidence type="ECO:0000256" key="1">
    <source>
        <dbReference type="SAM" id="Coils"/>
    </source>
</evidence>
<accession>A0A078AAT0</accession>
<organism evidence="3 4">
    <name type="scientific">Stylonychia lemnae</name>
    <name type="common">Ciliate</name>
    <dbReference type="NCBI Taxonomy" id="5949"/>
    <lineage>
        <taxon>Eukaryota</taxon>
        <taxon>Sar</taxon>
        <taxon>Alveolata</taxon>
        <taxon>Ciliophora</taxon>
        <taxon>Intramacronucleata</taxon>
        <taxon>Spirotrichea</taxon>
        <taxon>Stichotrichia</taxon>
        <taxon>Sporadotrichida</taxon>
        <taxon>Oxytrichidae</taxon>
        <taxon>Stylonychinae</taxon>
        <taxon>Stylonychia</taxon>
    </lineage>
</organism>
<evidence type="ECO:0000256" key="2">
    <source>
        <dbReference type="SAM" id="MobiDB-lite"/>
    </source>
</evidence>
<reference evidence="3 4" key="1">
    <citation type="submission" date="2014-06" db="EMBL/GenBank/DDBJ databases">
        <authorList>
            <person name="Swart Estienne"/>
        </authorList>
    </citation>
    <scope>NUCLEOTIDE SEQUENCE [LARGE SCALE GENOMIC DNA]</scope>
    <source>
        <strain evidence="3 4">130c</strain>
    </source>
</reference>
<feature type="region of interest" description="Disordered" evidence="2">
    <location>
        <begin position="73"/>
        <end position="102"/>
    </location>
</feature>